<evidence type="ECO:0000313" key="5">
    <source>
        <dbReference type="Proteomes" id="UP000215027"/>
    </source>
</evidence>
<proteinExistence type="predicted"/>
<dbReference type="KEGG" id="pbf:CFX0092_B0242"/>
<name>A0A160T629_9CHLR</name>
<reference evidence="3 5" key="2">
    <citation type="submission" date="2016-01" db="EMBL/GenBank/DDBJ databases">
        <authorList>
            <person name="Oliw E.H."/>
        </authorList>
    </citation>
    <scope>NUCLEOTIDE SEQUENCE [LARGE SCALE GENOMIC DNA]</scope>
    <source>
        <strain evidence="3 5">Cfx-K</strain>
    </source>
</reference>
<dbReference type="EMBL" id="LN890656">
    <property type="protein sequence ID" value="CUS05981.1"/>
    <property type="molecule type" value="Genomic_DNA"/>
</dbReference>
<evidence type="ECO:0000259" key="2">
    <source>
        <dbReference type="Pfam" id="PF13546"/>
    </source>
</evidence>
<dbReference type="OrthoDB" id="151236at2"/>
<evidence type="ECO:0000256" key="1">
    <source>
        <dbReference type="SAM" id="MobiDB-lite"/>
    </source>
</evidence>
<reference evidence="3" key="1">
    <citation type="submission" date="2015-10" db="EMBL/GenBank/DDBJ databases">
        <authorList>
            <person name="Gilbert D.G."/>
        </authorList>
    </citation>
    <scope>NUCLEOTIDE SEQUENCE</scope>
    <source>
        <strain evidence="3">Cfx-K</strain>
    </source>
</reference>
<dbReference type="Pfam" id="PF13546">
    <property type="entry name" value="DDE_5"/>
    <property type="match status" value="1"/>
</dbReference>
<dbReference type="SUPFAM" id="SSF53098">
    <property type="entry name" value="Ribonuclease H-like"/>
    <property type="match status" value="1"/>
</dbReference>
<keyword evidence="5" id="KW-1185">Reference proteome</keyword>
<accession>A0A160T629</accession>
<evidence type="ECO:0000313" key="4">
    <source>
        <dbReference type="EMBL" id="CUS05981.1"/>
    </source>
</evidence>
<dbReference type="RefSeq" id="WP_095042686.1">
    <property type="nucleotide sequence ID" value="NZ_LN890655.1"/>
</dbReference>
<sequence length="445" mass="50667">MNILALLQPLRPIVSQTTMRQMSVLMGAMLAMTGRVTMLGMARWTDKGGSYRSVQRFFQTTIPWTQVMWAFFRDHLHQAGDEYLLVGDECVVSKSGKETHGLGRFYAPLWGRPVSSVALFALSLVNPRERRSYPVMSEQVPSQEGVNREVKPRTRRKKAAAQSSAGRPGRPPGRRNSIKTEVTLTPELTRIQTMVKQFLAVVDQRLKLTYLVLDGHFGNNNALQMVRQCGLHLVSKLRHDAALYFPYQGDNKRCKYGAKVAYDNLPASCWQQTIIDDGVHTDIYQATLRHKAFAQPLNVVILLKTRPTTGAQARVLLFTSDLALNWSQVLEYYQLRFQIEFNFRDAKQYWGLEDFMNVKKTPVTNAINLSFLMVNVSQVLLQDLRREDPAVNVLDLKAHYRGHKYVAEVLKLLPQKPDPVFTEAIFDRISRLGRIHPPQPALCPS</sequence>
<dbReference type="Proteomes" id="UP000215027">
    <property type="component" value="Chromosome II"/>
</dbReference>
<dbReference type="AlphaFoldDB" id="A0A160T629"/>
<organism evidence="3 5">
    <name type="scientific">Candidatus Promineifilum breve</name>
    <dbReference type="NCBI Taxonomy" id="1806508"/>
    <lineage>
        <taxon>Bacteria</taxon>
        <taxon>Bacillati</taxon>
        <taxon>Chloroflexota</taxon>
        <taxon>Ardenticatenia</taxon>
        <taxon>Candidatus Promineifilales</taxon>
        <taxon>Candidatus Promineifilaceae</taxon>
        <taxon>Candidatus Promineifilum</taxon>
    </lineage>
</organism>
<dbReference type="InterPro" id="IPR012337">
    <property type="entry name" value="RNaseH-like_sf"/>
</dbReference>
<dbReference type="InterPro" id="IPR038721">
    <property type="entry name" value="IS701-like_DDE_dom"/>
</dbReference>
<dbReference type="EMBL" id="LN890656">
    <property type="protein sequence ID" value="CUS05776.1"/>
    <property type="molecule type" value="Genomic_DNA"/>
</dbReference>
<feature type="domain" description="Transposase IS701-like DDE" evidence="2">
    <location>
        <begin position="10"/>
        <end position="273"/>
    </location>
</feature>
<protein>
    <submittedName>
        <fullName evidence="3">Transposase</fullName>
    </submittedName>
</protein>
<gene>
    <name evidence="3" type="ORF">CFX0092_B0242</name>
    <name evidence="4" type="ORF">CFX0092_B0447</name>
</gene>
<dbReference type="KEGG" id="pbf:CFX0092_B0447"/>
<feature type="region of interest" description="Disordered" evidence="1">
    <location>
        <begin position="133"/>
        <end position="180"/>
    </location>
</feature>
<evidence type="ECO:0000313" key="3">
    <source>
        <dbReference type="EMBL" id="CUS05776.1"/>
    </source>
</evidence>